<dbReference type="CTD" id="36342776"/>
<dbReference type="RefSeq" id="XP_024349237.1">
    <property type="nucleotide sequence ID" value="XM_024496310.1"/>
</dbReference>
<organism evidence="1 2">
    <name type="scientific">Echinococcus granulosus</name>
    <name type="common">Hydatid tapeworm</name>
    <dbReference type="NCBI Taxonomy" id="6210"/>
    <lineage>
        <taxon>Eukaryota</taxon>
        <taxon>Metazoa</taxon>
        <taxon>Spiralia</taxon>
        <taxon>Lophotrochozoa</taxon>
        <taxon>Platyhelminthes</taxon>
        <taxon>Cestoda</taxon>
        <taxon>Eucestoda</taxon>
        <taxon>Cyclophyllidea</taxon>
        <taxon>Taeniidae</taxon>
        <taxon>Echinococcus</taxon>
        <taxon>Echinococcus granulosus group</taxon>
    </lineage>
</organism>
<sequence>MNELIAECMIGTSFLPFAKCHFSPLVLTAKRIVQHELTICLRDNVYQAHAICNRSLLTSKTLSMKNFKSSVFEKSHLSILNVSLYEGSSPILCHFLLNLSSATQSSFDYVKLRRCSLATNALAHPYPLLWFRLASLIGLNALLEYIRLWEENFLFQSSADPLQIRSAPATRTSSLGGYFFKIVIRKADGIVSSNENKAGILEFLLKKEGTNVKECELNFLRLSSLDKLDIRENYEFIKQAFKIASLINEYHSRLSPIVSFKSVLSDQTSECNRLALHPPSTNRHNVFHSITMKF</sequence>
<keyword evidence="2" id="KW-1185">Reference proteome</keyword>
<gene>
    <name evidence="1" type="ORF">EGR_07061</name>
</gene>
<proteinExistence type="predicted"/>
<dbReference type="GeneID" id="36342776"/>
<comment type="caution">
    <text evidence="1">The sequence shown here is derived from an EMBL/GenBank/DDBJ whole genome shotgun (WGS) entry which is preliminary data.</text>
</comment>
<reference evidence="1 2" key="1">
    <citation type="journal article" date="2013" name="Nat. Genet.">
        <title>The genome of the hydatid tapeworm Echinococcus granulosus.</title>
        <authorList>
            <person name="Zheng H."/>
            <person name="Zhang W."/>
            <person name="Zhang L."/>
            <person name="Zhang Z."/>
            <person name="Li J."/>
            <person name="Lu G."/>
            <person name="Zhu Y."/>
            <person name="Wang Y."/>
            <person name="Huang Y."/>
            <person name="Liu J."/>
            <person name="Kang H."/>
            <person name="Chen J."/>
            <person name="Wang L."/>
            <person name="Chen A."/>
            <person name="Yu S."/>
            <person name="Gao Z."/>
            <person name="Jin L."/>
            <person name="Gu W."/>
            <person name="Wang Z."/>
            <person name="Zhao L."/>
            <person name="Shi B."/>
            <person name="Wen H."/>
            <person name="Lin R."/>
            <person name="Jones M.K."/>
            <person name="Brejova B."/>
            <person name="Vinar T."/>
            <person name="Zhao G."/>
            <person name="McManus D.P."/>
            <person name="Chen Z."/>
            <person name="Zhou Y."/>
            <person name="Wang S."/>
        </authorList>
    </citation>
    <scope>NUCLEOTIDE SEQUENCE [LARGE SCALE GENOMIC DNA]</scope>
</reference>
<evidence type="ECO:0000313" key="2">
    <source>
        <dbReference type="Proteomes" id="UP000019149"/>
    </source>
</evidence>
<evidence type="ECO:0000313" key="1">
    <source>
        <dbReference type="EMBL" id="EUB58041.1"/>
    </source>
</evidence>
<dbReference type="Proteomes" id="UP000019149">
    <property type="component" value="Unassembled WGS sequence"/>
</dbReference>
<name>W6UBV8_ECHGR</name>
<dbReference type="KEGG" id="egl:EGR_07061"/>
<dbReference type="AlphaFoldDB" id="W6UBV8"/>
<protein>
    <submittedName>
        <fullName evidence="1">Uncharacterized protein</fullName>
    </submittedName>
</protein>
<dbReference type="EMBL" id="APAU02000069">
    <property type="protein sequence ID" value="EUB58041.1"/>
    <property type="molecule type" value="Genomic_DNA"/>
</dbReference>
<accession>W6UBV8</accession>